<evidence type="ECO:0000256" key="2">
    <source>
        <dbReference type="ARBA" id="ARBA00022559"/>
    </source>
</evidence>
<dbReference type="Pfam" id="PF00255">
    <property type="entry name" value="GSHPx"/>
    <property type="match status" value="1"/>
</dbReference>
<evidence type="ECO:0000256" key="4">
    <source>
        <dbReference type="SAM" id="MobiDB-lite"/>
    </source>
</evidence>
<dbReference type="PANTHER" id="PTHR11592:SF81">
    <property type="entry name" value="GLUTATHIONE PEROXIDASE"/>
    <property type="match status" value="1"/>
</dbReference>
<dbReference type="PROSITE" id="PS51355">
    <property type="entry name" value="GLUTATHIONE_PEROXID_3"/>
    <property type="match status" value="1"/>
</dbReference>
<comment type="caution">
    <text evidence="5">The sequence shown here is derived from an EMBL/GenBank/DDBJ whole genome shotgun (WGS) entry which is preliminary data.</text>
</comment>
<reference evidence="5 6" key="2">
    <citation type="submission" date="2019-01" db="EMBL/GenBank/DDBJ databases">
        <title>The decoding of complex shrimp genome reveals the adaptation for benthos swimmer, frequently molting mechanism and breeding impact on genome.</title>
        <authorList>
            <person name="Sun Y."/>
            <person name="Gao Y."/>
            <person name="Yu Y."/>
        </authorList>
    </citation>
    <scope>NUCLEOTIDE SEQUENCE [LARGE SCALE GENOMIC DNA]</scope>
    <source>
        <tissue evidence="5">Muscle</tissue>
    </source>
</reference>
<dbReference type="PROSITE" id="PS00763">
    <property type="entry name" value="GLUTATHIONE_PEROXID_2"/>
    <property type="match status" value="1"/>
</dbReference>
<dbReference type="GO" id="GO:0004602">
    <property type="term" value="F:glutathione peroxidase activity"/>
    <property type="evidence" value="ECO:0007669"/>
    <property type="project" value="TreeGrafter"/>
</dbReference>
<keyword evidence="6" id="KW-1185">Reference proteome</keyword>
<name>A0A423SWV9_PENVA</name>
<dbReference type="OrthoDB" id="446890at2759"/>
<protein>
    <submittedName>
        <fullName evidence="5">Putative glutathione peroxidase-like</fullName>
    </submittedName>
</protein>
<accession>A0A423SWV9</accession>
<dbReference type="PANTHER" id="PTHR11592">
    <property type="entry name" value="GLUTATHIONE PEROXIDASE"/>
    <property type="match status" value="1"/>
</dbReference>
<comment type="similarity">
    <text evidence="1">Belongs to the glutathione peroxidase family.</text>
</comment>
<reference evidence="5 6" key="1">
    <citation type="submission" date="2018-04" db="EMBL/GenBank/DDBJ databases">
        <authorList>
            <person name="Zhang X."/>
            <person name="Yuan J."/>
            <person name="Li F."/>
            <person name="Xiang J."/>
        </authorList>
    </citation>
    <scope>NUCLEOTIDE SEQUENCE [LARGE SCALE GENOMIC DNA]</scope>
    <source>
        <tissue evidence="5">Muscle</tissue>
    </source>
</reference>
<dbReference type="InterPro" id="IPR000889">
    <property type="entry name" value="Glutathione_peroxidase"/>
</dbReference>
<proteinExistence type="inferred from homology"/>
<feature type="compositionally biased region" description="Polar residues" evidence="4">
    <location>
        <begin position="95"/>
        <end position="122"/>
    </location>
</feature>
<dbReference type="InterPro" id="IPR029760">
    <property type="entry name" value="GPX_CS"/>
</dbReference>
<keyword evidence="2 5" id="KW-0575">Peroxidase</keyword>
<dbReference type="Proteomes" id="UP000283509">
    <property type="component" value="Unassembled WGS sequence"/>
</dbReference>
<evidence type="ECO:0000313" key="5">
    <source>
        <dbReference type="EMBL" id="ROT68661.1"/>
    </source>
</evidence>
<keyword evidence="3" id="KW-0560">Oxidoreductase</keyword>
<gene>
    <name evidence="5" type="ORF">C7M84_013182</name>
</gene>
<dbReference type="Gene3D" id="3.40.30.10">
    <property type="entry name" value="Glutaredoxin"/>
    <property type="match status" value="1"/>
</dbReference>
<dbReference type="SUPFAM" id="SSF52833">
    <property type="entry name" value="Thioredoxin-like"/>
    <property type="match status" value="1"/>
</dbReference>
<dbReference type="EMBL" id="QCYY01002648">
    <property type="protein sequence ID" value="ROT68661.1"/>
    <property type="molecule type" value="Genomic_DNA"/>
</dbReference>
<feature type="region of interest" description="Disordered" evidence="4">
    <location>
        <begin position="91"/>
        <end position="122"/>
    </location>
</feature>
<sequence>MKFWTFFPGLNALAETYAGTDLVILGFPCNQFNLQEPSSTETEILQGIKHVRPGGGFVPQFDLLEKVEVNGNNQNDIWKWMTTNCGFTQDRIEGASNTTPSMSTTSAGTSKNSSSGETENYSSVTAICKHRKGSRMTSITFWRNSSPRGGRSSIRSLARLEGREIHRPDITAW</sequence>
<dbReference type="AlphaFoldDB" id="A0A423SWV9"/>
<dbReference type="InterPro" id="IPR036249">
    <property type="entry name" value="Thioredoxin-like_sf"/>
</dbReference>
<evidence type="ECO:0000313" key="6">
    <source>
        <dbReference type="Proteomes" id="UP000283509"/>
    </source>
</evidence>
<evidence type="ECO:0000256" key="3">
    <source>
        <dbReference type="ARBA" id="ARBA00023002"/>
    </source>
</evidence>
<dbReference type="STRING" id="6689.A0A423SWV9"/>
<evidence type="ECO:0000256" key="1">
    <source>
        <dbReference type="ARBA" id="ARBA00006926"/>
    </source>
</evidence>
<organism evidence="5 6">
    <name type="scientific">Penaeus vannamei</name>
    <name type="common">Whiteleg shrimp</name>
    <name type="synonym">Litopenaeus vannamei</name>
    <dbReference type="NCBI Taxonomy" id="6689"/>
    <lineage>
        <taxon>Eukaryota</taxon>
        <taxon>Metazoa</taxon>
        <taxon>Ecdysozoa</taxon>
        <taxon>Arthropoda</taxon>
        <taxon>Crustacea</taxon>
        <taxon>Multicrustacea</taxon>
        <taxon>Malacostraca</taxon>
        <taxon>Eumalacostraca</taxon>
        <taxon>Eucarida</taxon>
        <taxon>Decapoda</taxon>
        <taxon>Dendrobranchiata</taxon>
        <taxon>Penaeoidea</taxon>
        <taxon>Penaeidae</taxon>
        <taxon>Penaeus</taxon>
    </lineage>
</organism>
<dbReference type="GO" id="GO:0006979">
    <property type="term" value="P:response to oxidative stress"/>
    <property type="evidence" value="ECO:0007669"/>
    <property type="project" value="InterPro"/>
</dbReference>